<keyword evidence="5 7" id="KW-1133">Transmembrane helix</keyword>
<evidence type="ECO:0000313" key="9">
    <source>
        <dbReference type="Proteomes" id="UP000663499"/>
    </source>
</evidence>
<keyword evidence="6 7" id="KW-0472">Membrane</keyword>
<gene>
    <name evidence="8" type="ORF">J0B03_03445</name>
</gene>
<organism evidence="8 9">
    <name type="scientific">Alkalibacter rhizosphaerae</name>
    <dbReference type="NCBI Taxonomy" id="2815577"/>
    <lineage>
        <taxon>Bacteria</taxon>
        <taxon>Bacillati</taxon>
        <taxon>Bacillota</taxon>
        <taxon>Clostridia</taxon>
        <taxon>Eubacteriales</taxon>
        <taxon>Eubacteriaceae</taxon>
        <taxon>Alkalibacter</taxon>
    </lineage>
</organism>
<dbReference type="RefSeq" id="WP_207300475.1">
    <property type="nucleotide sequence ID" value="NZ_CP071444.1"/>
</dbReference>
<evidence type="ECO:0000256" key="5">
    <source>
        <dbReference type="ARBA" id="ARBA00022989"/>
    </source>
</evidence>
<evidence type="ECO:0000256" key="6">
    <source>
        <dbReference type="ARBA" id="ARBA00023136"/>
    </source>
</evidence>
<name>A0A974XNK0_9FIRM</name>
<feature type="transmembrane region" description="Helical" evidence="7">
    <location>
        <begin position="28"/>
        <end position="46"/>
    </location>
</feature>
<protein>
    <submittedName>
        <fullName evidence="8">GlsB/YeaQ/YmgE family stress response membrane protein</fullName>
    </submittedName>
</protein>
<feature type="transmembrane region" description="Helical" evidence="7">
    <location>
        <begin position="6"/>
        <end position="21"/>
    </location>
</feature>
<accession>A0A974XNK0</accession>
<keyword evidence="9" id="KW-1185">Reference proteome</keyword>
<evidence type="ECO:0000256" key="2">
    <source>
        <dbReference type="ARBA" id="ARBA00011006"/>
    </source>
</evidence>
<keyword evidence="4 7" id="KW-0812">Transmembrane</keyword>
<evidence type="ECO:0000313" key="8">
    <source>
        <dbReference type="EMBL" id="QSX09136.1"/>
    </source>
</evidence>
<evidence type="ECO:0000256" key="3">
    <source>
        <dbReference type="ARBA" id="ARBA00022475"/>
    </source>
</evidence>
<dbReference type="AlphaFoldDB" id="A0A974XNK0"/>
<proteinExistence type="inferred from homology"/>
<keyword evidence="3" id="KW-1003">Cell membrane</keyword>
<dbReference type="KEGG" id="alka:J0B03_03445"/>
<sequence length="81" mass="8627">MGFIGWIIFGGLAGWITTLLRKDRKGGLLRNIIVGIIGANVGGFLFEQLGFAGVTGFNIWSMFVAVVGAMILLTIVNALTK</sequence>
<feature type="transmembrane region" description="Helical" evidence="7">
    <location>
        <begin position="58"/>
        <end position="79"/>
    </location>
</feature>
<dbReference type="GO" id="GO:0005886">
    <property type="term" value="C:plasma membrane"/>
    <property type="evidence" value="ECO:0007669"/>
    <property type="project" value="UniProtKB-SubCell"/>
</dbReference>
<evidence type="ECO:0000256" key="7">
    <source>
        <dbReference type="SAM" id="Phobius"/>
    </source>
</evidence>
<reference evidence="8" key="1">
    <citation type="submission" date="2021-03" db="EMBL/GenBank/DDBJ databases">
        <title>Alkalibacter marinus sp. nov., isolated from tidal flat sediment.</title>
        <authorList>
            <person name="Namirimu T."/>
            <person name="Yang J.-A."/>
            <person name="Yang S.-H."/>
            <person name="Kim Y.-J."/>
            <person name="Kwon K.K."/>
        </authorList>
    </citation>
    <scope>NUCLEOTIDE SEQUENCE</scope>
    <source>
        <strain evidence="8">ES005</strain>
    </source>
</reference>
<comment type="similarity">
    <text evidence="2">Belongs to the UPF0410 family.</text>
</comment>
<dbReference type="PANTHER" id="PTHR33884:SF3">
    <property type="entry name" value="UPF0410 PROTEIN YMGE"/>
    <property type="match status" value="1"/>
</dbReference>
<dbReference type="InterPro" id="IPR007341">
    <property type="entry name" value="Transgly_assoc"/>
</dbReference>
<comment type="subcellular location">
    <subcellularLocation>
        <location evidence="1">Cell membrane</location>
        <topology evidence="1">Multi-pass membrane protein</topology>
    </subcellularLocation>
</comment>
<evidence type="ECO:0000256" key="4">
    <source>
        <dbReference type="ARBA" id="ARBA00022692"/>
    </source>
</evidence>
<dbReference type="PANTHER" id="PTHR33884">
    <property type="entry name" value="UPF0410 PROTEIN YMGE"/>
    <property type="match status" value="1"/>
</dbReference>
<dbReference type="Proteomes" id="UP000663499">
    <property type="component" value="Chromosome"/>
</dbReference>
<dbReference type="Pfam" id="PF04226">
    <property type="entry name" value="Transgly_assoc"/>
    <property type="match status" value="1"/>
</dbReference>
<dbReference type="EMBL" id="CP071444">
    <property type="protein sequence ID" value="QSX09136.1"/>
    <property type="molecule type" value="Genomic_DNA"/>
</dbReference>
<evidence type="ECO:0000256" key="1">
    <source>
        <dbReference type="ARBA" id="ARBA00004651"/>
    </source>
</evidence>